<evidence type="ECO:0000313" key="4">
    <source>
        <dbReference type="Proteomes" id="UP000182114"/>
    </source>
</evidence>
<dbReference type="AlphaFoldDB" id="A0A1G7GGH2"/>
<evidence type="ECO:0000256" key="1">
    <source>
        <dbReference type="SAM" id="MobiDB-lite"/>
    </source>
</evidence>
<feature type="compositionally biased region" description="Gly residues" evidence="1">
    <location>
        <begin position="206"/>
        <end position="235"/>
    </location>
</feature>
<evidence type="ECO:0000256" key="2">
    <source>
        <dbReference type="SAM" id="SignalP"/>
    </source>
</evidence>
<accession>A0A1G7GGH2</accession>
<name>A0A1G7GGH2_9FLAO</name>
<dbReference type="eggNOG" id="ENOG5032USI">
    <property type="taxonomic scope" value="Bacteria"/>
</dbReference>
<feature type="compositionally biased region" description="Basic and acidic residues" evidence="1">
    <location>
        <begin position="237"/>
        <end position="247"/>
    </location>
</feature>
<feature type="signal peptide" evidence="2">
    <location>
        <begin position="1"/>
        <end position="25"/>
    </location>
</feature>
<dbReference type="RefSeq" id="WP_175444424.1">
    <property type="nucleotide sequence ID" value="NZ_FNBD01000004.1"/>
</dbReference>
<keyword evidence="2" id="KW-0732">Signal</keyword>
<keyword evidence="4" id="KW-1185">Reference proteome</keyword>
<protein>
    <recommendedName>
        <fullName evidence="5">GLPGLI family protein</fullName>
    </recommendedName>
</protein>
<reference evidence="4" key="1">
    <citation type="submission" date="2016-10" db="EMBL/GenBank/DDBJ databases">
        <authorList>
            <person name="Varghese N."/>
            <person name="Submissions S."/>
        </authorList>
    </citation>
    <scope>NUCLEOTIDE SEQUENCE [LARGE SCALE GENOMIC DNA]</scope>
    <source>
        <strain evidence="4">DSM 24729</strain>
    </source>
</reference>
<feature type="region of interest" description="Disordered" evidence="1">
    <location>
        <begin position="200"/>
        <end position="247"/>
    </location>
</feature>
<dbReference type="Proteomes" id="UP000182114">
    <property type="component" value="Unassembled WGS sequence"/>
</dbReference>
<feature type="region of interest" description="Disordered" evidence="1">
    <location>
        <begin position="85"/>
        <end position="118"/>
    </location>
</feature>
<sequence>MKFIFHKIKLSLCILGMFGLFKIQAQEPLKNSEGTINYSSTMDAKNIYVQLNTTDEATMLSMLHRGFSIYFDVKGKRKKNVAIQYPSEIEVPQGKPNRNDNARGTSEEREEEEGERGPDILAELGGMSKMARYTNPDLSQEFHLDLNNLGVSMAYNYDKEANVLQYELIMPKKNIGTPPVDLSKLTIGVVTSKIEREENTASNISFGGGGQGGRGGQGGGPGGGGRGGRQGGSQGGDRPDQNQRPKEIVIDFWFKANLSQ</sequence>
<dbReference type="EMBL" id="FNBD01000004">
    <property type="protein sequence ID" value="SDE87216.1"/>
    <property type="molecule type" value="Genomic_DNA"/>
</dbReference>
<feature type="compositionally biased region" description="Basic and acidic residues" evidence="1">
    <location>
        <begin position="97"/>
        <end position="107"/>
    </location>
</feature>
<proteinExistence type="predicted"/>
<evidence type="ECO:0008006" key="5">
    <source>
        <dbReference type="Google" id="ProtNLM"/>
    </source>
</evidence>
<gene>
    <name evidence="3" type="ORF">SAMN04487992_104365</name>
</gene>
<feature type="chain" id="PRO_5010190386" description="GLPGLI family protein" evidence="2">
    <location>
        <begin position="26"/>
        <end position="260"/>
    </location>
</feature>
<organism evidence="3 4">
    <name type="scientific">Cellulophaga baltica</name>
    <dbReference type="NCBI Taxonomy" id="76594"/>
    <lineage>
        <taxon>Bacteria</taxon>
        <taxon>Pseudomonadati</taxon>
        <taxon>Bacteroidota</taxon>
        <taxon>Flavobacteriia</taxon>
        <taxon>Flavobacteriales</taxon>
        <taxon>Flavobacteriaceae</taxon>
        <taxon>Cellulophaga</taxon>
    </lineage>
</organism>
<evidence type="ECO:0000313" key="3">
    <source>
        <dbReference type="EMBL" id="SDE87216.1"/>
    </source>
</evidence>